<evidence type="ECO:0000313" key="2">
    <source>
        <dbReference type="EMBL" id="GLY70909.1"/>
    </source>
</evidence>
<feature type="compositionally biased region" description="Polar residues" evidence="1">
    <location>
        <begin position="57"/>
        <end position="69"/>
    </location>
</feature>
<dbReference type="AlphaFoldDB" id="A0A9W6R7P9"/>
<organism evidence="2 3">
    <name type="scientific">Amycolatopsis taiwanensis</name>
    <dbReference type="NCBI Taxonomy" id="342230"/>
    <lineage>
        <taxon>Bacteria</taxon>
        <taxon>Bacillati</taxon>
        <taxon>Actinomycetota</taxon>
        <taxon>Actinomycetes</taxon>
        <taxon>Pseudonocardiales</taxon>
        <taxon>Pseudonocardiaceae</taxon>
        <taxon>Amycolatopsis</taxon>
    </lineage>
</organism>
<dbReference type="Proteomes" id="UP001165136">
    <property type="component" value="Unassembled WGS sequence"/>
</dbReference>
<evidence type="ECO:0000313" key="3">
    <source>
        <dbReference type="Proteomes" id="UP001165136"/>
    </source>
</evidence>
<keyword evidence="3" id="KW-1185">Reference proteome</keyword>
<feature type="region of interest" description="Disordered" evidence="1">
    <location>
        <begin position="37"/>
        <end position="76"/>
    </location>
</feature>
<gene>
    <name evidence="2" type="ORF">Atai01_75280</name>
</gene>
<sequence length="109" mass="11675">MVVTGGGTLDKDGAVSGPDRCEQAAAARVVARVKVPRTSTTRRIGHSEPRLERLLTPSRQSGVRPSSPNRRGRAAGGTFLRIGSNTVSCTVNVNELMGVCRMWLISRTD</sequence>
<accession>A0A9W6R7P9</accession>
<reference evidence="2" key="1">
    <citation type="submission" date="2023-03" db="EMBL/GenBank/DDBJ databases">
        <title>Amycolatopsis taiwanensis NBRC 103393.</title>
        <authorList>
            <person name="Ichikawa N."/>
            <person name="Sato H."/>
            <person name="Tonouchi N."/>
        </authorList>
    </citation>
    <scope>NUCLEOTIDE SEQUENCE</scope>
    <source>
        <strain evidence="2">NBRC 103393</strain>
    </source>
</reference>
<proteinExistence type="predicted"/>
<dbReference type="EMBL" id="BSTI01000028">
    <property type="protein sequence ID" value="GLY70909.1"/>
    <property type="molecule type" value="Genomic_DNA"/>
</dbReference>
<evidence type="ECO:0000256" key="1">
    <source>
        <dbReference type="SAM" id="MobiDB-lite"/>
    </source>
</evidence>
<feature type="region of interest" description="Disordered" evidence="1">
    <location>
        <begin position="1"/>
        <end position="20"/>
    </location>
</feature>
<name>A0A9W6R7P9_9PSEU</name>
<comment type="caution">
    <text evidence="2">The sequence shown here is derived from an EMBL/GenBank/DDBJ whole genome shotgun (WGS) entry which is preliminary data.</text>
</comment>
<protein>
    <submittedName>
        <fullName evidence="2">Uncharacterized protein</fullName>
    </submittedName>
</protein>